<dbReference type="EMBL" id="JAIWYP010000004">
    <property type="protein sequence ID" value="KAH3839553.1"/>
    <property type="molecule type" value="Genomic_DNA"/>
</dbReference>
<name>A0A9D4KHE8_DREPO</name>
<dbReference type="AlphaFoldDB" id="A0A9D4KHE8"/>
<evidence type="ECO:0000313" key="1">
    <source>
        <dbReference type="EMBL" id="KAH3839553.1"/>
    </source>
</evidence>
<keyword evidence="2" id="KW-1185">Reference proteome</keyword>
<gene>
    <name evidence="1" type="ORF">DPMN_112985</name>
</gene>
<proteinExistence type="predicted"/>
<comment type="caution">
    <text evidence="1">The sequence shown here is derived from an EMBL/GenBank/DDBJ whole genome shotgun (WGS) entry which is preliminary data.</text>
</comment>
<evidence type="ECO:0000313" key="2">
    <source>
        <dbReference type="Proteomes" id="UP000828390"/>
    </source>
</evidence>
<organism evidence="1 2">
    <name type="scientific">Dreissena polymorpha</name>
    <name type="common">Zebra mussel</name>
    <name type="synonym">Mytilus polymorpha</name>
    <dbReference type="NCBI Taxonomy" id="45954"/>
    <lineage>
        <taxon>Eukaryota</taxon>
        <taxon>Metazoa</taxon>
        <taxon>Spiralia</taxon>
        <taxon>Lophotrochozoa</taxon>
        <taxon>Mollusca</taxon>
        <taxon>Bivalvia</taxon>
        <taxon>Autobranchia</taxon>
        <taxon>Heteroconchia</taxon>
        <taxon>Euheterodonta</taxon>
        <taxon>Imparidentia</taxon>
        <taxon>Neoheterodontei</taxon>
        <taxon>Myida</taxon>
        <taxon>Dreissenoidea</taxon>
        <taxon>Dreissenidae</taxon>
        <taxon>Dreissena</taxon>
    </lineage>
</organism>
<evidence type="ECO:0008006" key="3">
    <source>
        <dbReference type="Google" id="ProtNLM"/>
    </source>
</evidence>
<protein>
    <recommendedName>
        <fullName evidence="3">C2H2-type domain-containing protein</fullName>
    </recommendedName>
</protein>
<accession>A0A9D4KHE8</accession>
<dbReference type="Proteomes" id="UP000828390">
    <property type="component" value="Unassembled WGS sequence"/>
</dbReference>
<reference evidence="1" key="2">
    <citation type="submission" date="2020-11" db="EMBL/GenBank/DDBJ databases">
        <authorList>
            <person name="McCartney M.A."/>
            <person name="Auch B."/>
            <person name="Kono T."/>
            <person name="Mallez S."/>
            <person name="Becker A."/>
            <person name="Gohl D.M."/>
            <person name="Silverstein K.A.T."/>
            <person name="Koren S."/>
            <person name="Bechman K.B."/>
            <person name="Herman A."/>
            <person name="Abrahante J.E."/>
            <person name="Garbe J."/>
        </authorList>
    </citation>
    <scope>NUCLEOTIDE SEQUENCE</scope>
    <source>
        <strain evidence="1">Duluth1</strain>
        <tissue evidence="1">Whole animal</tissue>
    </source>
</reference>
<sequence length="64" mass="7184">MPFVWETCGREVKTQSGISKHKATHAREGKYFCCGKPFLCTSVDDSCIDEIRNCNKNKKEGTLG</sequence>
<reference evidence="1" key="1">
    <citation type="journal article" date="2019" name="bioRxiv">
        <title>The Genome of the Zebra Mussel, Dreissena polymorpha: A Resource for Invasive Species Research.</title>
        <authorList>
            <person name="McCartney M.A."/>
            <person name="Auch B."/>
            <person name="Kono T."/>
            <person name="Mallez S."/>
            <person name="Zhang Y."/>
            <person name="Obille A."/>
            <person name="Becker A."/>
            <person name="Abrahante J.E."/>
            <person name="Garbe J."/>
            <person name="Badalamenti J.P."/>
            <person name="Herman A."/>
            <person name="Mangelson H."/>
            <person name="Liachko I."/>
            <person name="Sullivan S."/>
            <person name="Sone E.D."/>
            <person name="Koren S."/>
            <person name="Silverstein K.A.T."/>
            <person name="Beckman K.B."/>
            <person name="Gohl D.M."/>
        </authorList>
    </citation>
    <scope>NUCLEOTIDE SEQUENCE</scope>
    <source>
        <strain evidence="1">Duluth1</strain>
        <tissue evidence="1">Whole animal</tissue>
    </source>
</reference>